<dbReference type="AlphaFoldDB" id="Q0FU03"/>
<feature type="domain" description="IclR-ED" evidence="1">
    <location>
        <begin position="20"/>
        <end position="201"/>
    </location>
</feature>
<accession>Q0FU03</accession>
<dbReference type="GO" id="GO:0045892">
    <property type="term" value="P:negative regulation of DNA-templated transcription"/>
    <property type="evidence" value="ECO:0007669"/>
    <property type="project" value="TreeGrafter"/>
</dbReference>
<proteinExistence type="predicted"/>
<comment type="caution">
    <text evidence="2">The sequence shown here is derived from an EMBL/GenBank/DDBJ whole genome shotgun (WGS) entry which is preliminary data.</text>
</comment>
<dbReference type="InterPro" id="IPR050707">
    <property type="entry name" value="HTH_MetabolicPath_Reg"/>
</dbReference>
<dbReference type="HOGENOM" id="CLU_062618_4_3_5"/>
<keyword evidence="3" id="KW-1185">Reference proteome</keyword>
<dbReference type="InterPro" id="IPR014757">
    <property type="entry name" value="Tscrpt_reg_IclR_C"/>
</dbReference>
<dbReference type="Pfam" id="PF01614">
    <property type="entry name" value="IclR_C"/>
    <property type="match status" value="1"/>
</dbReference>
<evidence type="ECO:0000313" key="2">
    <source>
        <dbReference type="EMBL" id="EAU47596.1"/>
    </source>
</evidence>
<dbReference type="PANTHER" id="PTHR30136">
    <property type="entry name" value="HELIX-TURN-HELIX TRANSCRIPTIONAL REGULATOR, ICLR FAMILY"/>
    <property type="match status" value="1"/>
</dbReference>
<dbReference type="PANTHER" id="PTHR30136:SF35">
    <property type="entry name" value="HTH-TYPE TRANSCRIPTIONAL REGULATOR RV1719"/>
    <property type="match status" value="1"/>
</dbReference>
<evidence type="ECO:0000313" key="3">
    <source>
        <dbReference type="Proteomes" id="UP000006230"/>
    </source>
</evidence>
<dbReference type="Proteomes" id="UP000006230">
    <property type="component" value="Unassembled WGS sequence"/>
</dbReference>
<dbReference type="Gene3D" id="3.30.450.40">
    <property type="match status" value="1"/>
</dbReference>
<sequence>MEQRQIVKRTSDGTYGLGDAMLILGITASSQTDMIRLATPILEDLCQRVNETVQLRTIDGTEAICIAKAEPSRDLRVHANVGRRRPLYAGSPKCLLAFQSSRFIEECVPLTPAAITNNTPRTRGAILQELTRIRRQGYCISRGEVSDHQVSCAAPVRTISASVVATVHTVAPAFRTGDSELEHIIRLTTDAAHRLSSALGWTGDA</sequence>
<name>Q0FU03_SALBH</name>
<organism evidence="2 3">
    <name type="scientific">Salipiger bermudensis (strain DSM 26914 / JCM 13377 / KCTC 12554 / HTCC2601)</name>
    <name type="common">Pelagibaca bermudensis</name>
    <dbReference type="NCBI Taxonomy" id="314265"/>
    <lineage>
        <taxon>Bacteria</taxon>
        <taxon>Pseudomonadati</taxon>
        <taxon>Pseudomonadota</taxon>
        <taxon>Alphaproteobacteria</taxon>
        <taxon>Rhodobacterales</taxon>
        <taxon>Roseobacteraceae</taxon>
        <taxon>Salipiger</taxon>
    </lineage>
</organism>
<evidence type="ECO:0000259" key="1">
    <source>
        <dbReference type="PROSITE" id="PS51078"/>
    </source>
</evidence>
<gene>
    <name evidence="2" type="ORF">R2601_19704</name>
</gene>
<dbReference type="InterPro" id="IPR029016">
    <property type="entry name" value="GAF-like_dom_sf"/>
</dbReference>
<dbReference type="SUPFAM" id="SSF55781">
    <property type="entry name" value="GAF domain-like"/>
    <property type="match status" value="1"/>
</dbReference>
<dbReference type="eggNOG" id="COG1414">
    <property type="taxonomic scope" value="Bacteria"/>
</dbReference>
<reference evidence="2 3" key="1">
    <citation type="journal article" date="2010" name="J. Bacteriol.">
        <title>Genome sequences of Pelagibaca bermudensis HTCC2601T and Maritimibacter alkaliphilus HTCC2654T, the type strains of two marine Roseobacter genera.</title>
        <authorList>
            <person name="Thrash J.C."/>
            <person name="Cho J.C."/>
            <person name="Ferriera S."/>
            <person name="Johnson J."/>
            <person name="Vergin K.L."/>
            <person name="Giovannoni S.J."/>
        </authorList>
    </citation>
    <scope>NUCLEOTIDE SEQUENCE [LARGE SCALE GENOMIC DNA]</scope>
    <source>
        <strain evidence="3">DSM 26914 / JCM 13377 / KCTC 12554 / HTCC2601</strain>
    </source>
</reference>
<dbReference type="EMBL" id="AATQ01000005">
    <property type="protein sequence ID" value="EAU47596.1"/>
    <property type="molecule type" value="Genomic_DNA"/>
</dbReference>
<dbReference type="PROSITE" id="PS51078">
    <property type="entry name" value="ICLR_ED"/>
    <property type="match status" value="1"/>
</dbReference>
<dbReference type="GO" id="GO:0003700">
    <property type="term" value="F:DNA-binding transcription factor activity"/>
    <property type="evidence" value="ECO:0007669"/>
    <property type="project" value="TreeGrafter"/>
</dbReference>
<protein>
    <submittedName>
        <fullName evidence="2">Regulatory protein, IclR</fullName>
    </submittedName>
</protein>
<dbReference type="STRING" id="314265.R2601_19704"/>
<dbReference type="GO" id="GO:0003677">
    <property type="term" value="F:DNA binding"/>
    <property type="evidence" value="ECO:0007669"/>
    <property type="project" value="TreeGrafter"/>
</dbReference>